<evidence type="ECO:0000313" key="3">
    <source>
        <dbReference type="EMBL" id="PPK30550.1"/>
    </source>
</evidence>
<name>A0A2S6EZF2_LEGPN</name>
<comment type="caution">
    <text evidence="3">The sequence shown here is derived from an EMBL/GenBank/DDBJ whole genome shotgun (WGS) entry which is preliminary data.</text>
</comment>
<protein>
    <submittedName>
        <fullName evidence="3">Uncharacterized protein</fullName>
    </submittedName>
</protein>
<sequence length="272" mass="30655">MEYHFVSNDTTLNNASSYFFISGFIISKIQYIPIALVSSALNLISLLFYLIGYSLWFIASHFYPGQAKKNQEWYEFAQFKEQYLYAAALGLIATTISMMAIFSPIMLVLSGWLFFGSNIIWTIGEYNKLNNPPSSEENFSKDRQNAYVSYALSMSVIGFITAASTTAAFFIPVITIPLLIITTIICIGVGSLALEYWLESKFGDYQPDISMDESYKQMSNNLGKKIHLEPNPTPEPYHGTKPLHSAPHDVKIKEPFSDPQMDLSSHTCKSQH</sequence>
<keyword evidence="2" id="KW-0812">Transmembrane</keyword>
<keyword evidence="2" id="KW-1133">Transmembrane helix</keyword>
<dbReference type="Proteomes" id="UP000239239">
    <property type="component" value="Unassembled WGS sequence"/>
</dbReference>
<proteinExistence type="predicted"/>
<organism evidence="3 4">
    <name type="scientific">Legionella pneumophila</name>
    <dbReference type="NCBI Taxonomy" id="446"/>
    <lineage>
        <taxon>Bacteria</taxon>
        <taxon>Pseudomonadati</taxon>
        <taxon>Pseudomonadota</taxon>
        <taxon>Gammaproteobacteria</taxon>
        <taxon>Legionellales</taxon>
        <taxon>Legionellaceae</taxon>
        <taxon>Legionella</taxon>
    </lineage>
</organism>
<dbReference type="OrthoDB" id="5651454at2"/>
<dbReference type="EMBL" id="PQWY01000011">
    <property type="protein sequence ID" value="PPK30550.1"/>
    <property type="molecule type" value="Genomic_DNA"/>
</dbReference>
<feature type="transmembrane region" description="Helical" evidence="2">
    <location>
        <begin position="15"/>
        <end position="36"/>
    </location>
</feature>
<evidence type="ECO:0000256" key="1">
    <source>
        <dbReference type="SAM" id="MobiDB-lite"/>
    </source>
</evidence>
<feature type="region of interest" description="Disordered" evidence="1">
    <location>
        <begin position="224"/>
        <end position="272"/>
    </location>
</feature>
<evidence type="ECO:0000313" key="4">
    <source>
        <dbReference type="Proteomes" id="UP000239239"/>
    </source>
</evidence>
<feature type="transmembrane region" description="Helical" evidence="2">
    <location>
        <begin position="176"/>
        <end position="198"/>
    </location>
</feature>
<keyword evidence="2" id="KW-0472">Membrane</keyword>
<feature type="compositionally biased region" description="Polar residues" evidence="1">
    <location>
        <begin position="262"/>
        <end position="272"/>
    </location>
</feature>
<feature type="transmembrane region" description="Helical" evidence="2">
    <location>
        <begin position="147"/>
        <end position="170"/>
    </location>
</feature>
<gene>
    <name evidence="3" type="ORF">C3928_07230</name>
</gene>
<dbReference type="AlphaFoldDB" id="A0A2S6EZF2"/>
<feature type="transmembrane region" description="Helical" evidence="2">
    <location>
        <begin position="83"/>
        <end position="115"/>
    </location>
</feature>
<reference evidence="3 4" key="1">
    <citation type="submission" date="2018-02" db="EMBL/GenBank/DDBJ databases">
        <title>Draft genome sequences of four Legionella pneumophila clinical strains isolated in Ontario.</title>
        <authorList>
            <person name="Fortuna A."/>
            <person name="Ramnarine R."/>
            <person name="Li A."/>
            <person name="Frantz C."/>
            <person name="Mallo G."/>
        </authorList>
    </citation>
    <scope>NUCLEOTIDE SEQUENCE [LARGE SCALE GENOMIC DNA]</scope>
    <source>
        <strain evidence="3 4">LG61</strain>
    </source>
</reference>
<accession>A0A2S6EZF2</accession>
<feature type="compositionally biased region" description="Basic and acidic residues" evidence="1">
    <location>
        <begin position="246"/>
        <end position="256"/>
    </location>
</feature>
<feature type="transmembrane region" description="Helical" evidence="2">
    <location>
        <begin position="43"/>
        <end position="63"/>
    </location>
</feature>
<evidence type="ECO:0000256" key="2">
    <source>
        <dbReference type="SAM" id="Phobius"/>
    </source>
</evidence>